<feature type="compositionally biased region" description="Acidic residues" evidence="1">
    <location>
        <begin position="142"/>
        <end position="158"/>
    </location>
</feature>
<sequence length="625" mass="68557">MEEKASAASTPPSTNRRDPSAQSTSTTPQPVLSSSEPSLRFPRPQVNRRLANWISASDPDIMRLTTATEDTGLADSTYELITGTDSESQDGNYTESMGDSVDSLHRLDDVHSLDGTEYTHDGESVADDIDVLTRTSSYEGVDGNDEETQQVEGEDNDDTLVAQEYNPDASETRDEACSRSSLEYTQHSLGTPSILTPEVGKLACTPTLDFRHLGQPPPEKTGSRRTRLNNRLSHLWQAGARVKDYVKEAASAALIPLLFTAALTMLIFTMHNNYANDSIPHPVPVVFTVTATTTSTVVLTTRPSSRARSRSPSTGGMGLVPRHGTSDEWRFGPRKPFISFTPQAQTDILVHVPGYVKQAWLARDCLAIHAVRDGRRIQTSSSPVDQGILLRFPKKEAYGIVNLSLEASCRPRVQRMVKVHFGKGIMEEALEMTRDLAHDLSGLVPAVAQEAERCFEGARRSLGAVSDSVGNSVVFMSDDLLGRLDNALSGARQSLKGAKASAQSCIAGGTGEIVQNLETASQHVKEQLNRVQDVQSQLQLVLLDARISAKLWWLEATGRKDEHDDYQRKAKEFVAKKHTAAKEAGQARRHQGKVETGSRFWPRMLRQGRCQQSPGRGTHECRAES</sequence>
<protein>
    <submittedName>
        <fullName evidence="2">Uncharacterized protein</fullName>
    </submittedName>
</protein>
<dbReference type="Proteomes" id="UP000019374">
    <property type="component" value="Unassembled WGS sequence"/>
</dbReference>
<dbReference type="eggNOG" id="ENOG502S0CM">
    <property type="taxonomic scope" value="Eukaryota"/>
</dbReference>
<feature type="region of interest" description="Disordered" evidence="1">
    <location>
        <begin position="300"/>
        <end position="324"/>
    </location>
</feature>
<feature type="region of interest" description="Disordered" evidence="1">
    <location>
        <begin position="1"/>
        <end position="45"/>
    </location>
</feature>
<reference evidence="2 3" key="1">
    <citation type="journal article" date="2013" name="Chin. Sci. Bull.">
        <title>Genome survey uncovers the secrets of sex and lifestyle in caterpillar fungus.</title>
        <authorList>
            <person name="Hu X."/>
            <person name="Zhang Y."/>
            <person name="Xiao G."/>
            <person name="Zheng P."/>
            <person name="Xia Y."/>
            <person name="Zhang X."/>
            <person name="St Leger R.J."/>
            <person name="Liu X."/>
            <person name="Wang C."/>
        </authorList>
    </citation>
    <scope>NUCLEOTIDE SEQUENCE [LARGE SCALE GENOMIC DNA]</scope>
    <source>
        <strain evidence="3">Co18 / CGMCC 3.14243</strain>
        <tissue evidence="2">Fruit-body</tissue>
    </source>
</reference>
<evidence type="ECO:0000256" key="1">
    <source>
        <dbReference type="SAM" id="MobiDB-lite"/>
    </source>
</evidence>
<feature type="compositionally biased region" description="Polar residues" evidence="1">
    <location>
        <begin position="7"/>
        <end position="37"/>
    </location>
</feature>
<dbReference type="OrthoDB" id="4925544at2759"/>
<evidence type="ECO:0000313" key="2">
    <source>
        <dbReference type="EMBL" id="EQK99390.1"/>
    </source>
</evidence>
<feature type="region of interest" description="Disordered" evidence="1">
    <location>
        <begin position="606"/>
        <end position="625"/>
    </location>
</feature>
<accession>T5AAE1</accession>
<gene>
    <name evidence="2" type="ORF">OCS_04900</name>
</gene>
<organism evidence="2 3">
    <name type="scientific">Ophiocordyceps sinensis (strain Co18 / CGMCC 3.14243)</name>
    <name type="common">Yarsagumba caterpillar fungus</name>
    <name type="synonym">Hirsutella sinensis</name>
    <dbReference type="NCBI Taxonomy" id="911162"/>
    <lineage>
        <taxon>Eukaryota</taxon>
        <taxon>Fungi</taxon>
        <taxon>Dikarya</taxon>
        <taxon>Ascomycota</taxon>
        <taxon>Pezizomycotina</taxon>
        <taxon>Sordariomycetes</taxon>
        <taxon>Hypocreomycetidae</taxon>
        <taxon>Hypocreales</taxon>
        <taxon>Ophiocordycipitaceae</taxon>
        <taxon>Ophiocordyceps</taxon>
    </lineage>
</organism>
<name>T5AAE1_OPHSC</name>
<feature type="region of interest" description="Disordered" evidence="1">
    <location>
        <begin position="137"/>
        <end position="160"/>
    </location>
</feature>
<dbReference type="AlphaFoldDB" id="T5AAE1"/>
<dbReference type="HOGENOM" id="CLU_430823_0_0_1"/>
<evidence type="ECO:0000313" key="3">
    <source>
        <dbReference type="Proteomes" id="UP000019374"/>
    </source>
</evidence>
<feature type="region of interest" description="Disordered" evidence="1">
    <location>
        <begin position="579"/>
        <end position="600"/>
    </location>
</feature>
<dbReference type="EMBL" id="KE653378">
    <property type="protein sequence ID" value="EQK99390.1"/>
    <property type="molecule type" value="Genomic_DNA"/>
</dbReference>
<proteinExistence type="predicted"/>
<feature type="compositionally biased region" description="Low complexity" evidence="1">
    <location>
        <begin position="300"/>
        <end position="314"/>
    </location>
</feature>